<feature type="region of interest" description="Disordered" evidence="2">
    <location>
        <begin position="466"/>
        <end position="487"/>
    </location>
</feature>
<keyword evidence="4" id="KW-0378">Hydrolase</keyword>
<dbReference type="PANTHER" id="PTHR11895:SF7">
    <property type="entry name" value="GLUTAMYL-TRNA(GLN) AMIDOTRANSFERASE SUBUNIT A, MITOCHONDRIAL"/>
    <property type="match status" value="1"/>
</dbReference>
<evidence type="ECO:0000313" key="4">
    <source>
        <dbReference type="EMBL" id="MBB5895064.1"/>
    </source>
</evidence>
<dbReference type="EMBL" id="JACHIR010000001">
    <property type="protein sequence ID" value="MBB5895064.1"/>
    <property type="molecule type" value="Genomic_DNA"/>
</dbReference>
<comment type="caution">
    <text evidence="4">The sequence shown here is derived from an EMBL/GenBank/DDBJ whole genome shotgun (WGS) entry which is preliminary data.</text>
</comment>
<comment type="similarity">
    <text evidence="1">Belongs to the amidase family.</text>
</comment>
<dbReference type="InterPro" id="IPR020556">
    <property type="entry name" value="Amidase_CS"/>
</dbReference>
<organism evidence="4 5">
    <name type="scientific">Kutzneria kofuensis</name>
    <dbReference type="NCBI Taxonomy" id="103725"/>
    <lineage>
        <taxon>Bacteria</taxon>
        <taxon>Bacillati</taxon>
        <taxon>Actinomycetota</taxon>
        <taxon>Actinomycetes</taxon>
        <taxon>Pseudonocardiales</taxon>
        <taxon>Pseudonocardiaceae</taxon>
        <taxon>Kutzneria</taxon>
    </lineage>
</organism>
<sequence>MTELHELSALEQAAAVRAREVSPVELVDHHLDRIERLDSLLFAFVTMTAEQARAQAKEAEQAVLSTPDELPPLHGVPTAIKDLTITRDAPTAFGSRALLGFQSPVNAHAVTALRRAGLISLGKTATPEFGLTAHSETDFGVETRTPWNVRYSAGGSSGGAGAAVAGGFVPIAQGSDGGGSIRIPASVCGLVGLKPSWGRVSDGPTPPDATRLSVRGVLTRTVRDSAAGLDALVAYKPGSLVPIAGPDGSFLAQADREPGRLRIGRFTAAPSGVDVDPECVRAVDVATELLVGAGHVVEEIEPPAGPALTDAFLKVWALLAAAAPVPADKELLLRPVTRMLRERGAGIGGAEALGLLAALQGAARPIIDRTAEYDVVLCPTLAMPPRPAGWFTEADDPVEEFERTMRFVAFTPVQNVTGQPAVSLPVHWTADGLPVGVMLVGRPADEATLISLSAQLEAASGWVHQRPELPPRESRCGAHRNVRTEQN</sequence>
<name>A0A7W9KM28_9PSEU</name>
<evidence type="ECO:0000313" key="5">
    <source>
        <dbReference type="Proteomes" id="UP000585638"/>
    </source>
</evidence>
<dbReference type="InterPro" id="IPR036928">
    <property type="entry name" value="AS_sf"/>
</dbReference>
<keyword evidence="5" id="KW-1185">Reference proteome</keyword>
<dbReference type="RefSeq" id="WP_184866899.1">
    <property type="nucleotide sequence ID" value="NZ_JACHIR010000001.1"/>
</dbReference>
<evidence type="ECO:0000259" key="3">
    <source>
        <dbReference type="Pfam" id="PF01425"/>
    </source>
</evidence>
<reference evidence="4 5" key="1">
    <citation type="submission" date="2020-08" db="EMBL/GenBank/DDBJ databases">
        <title>Sequencing the genomes of 1000 actinobacteria strains.</title>
        <authorList>
            <person name="Klenk H.-P."/>
        </authorList>
    </citation>
    <scope>NUCLEOTIDE SEQUENCE [LARGE SCALE GENOMIC DNA]</scope>
    <source>
        <strain evidence="4 5">DSM 43851</strain>
    </source>
</reference>
<feature type="domain" description="Amidase" evidence="3">
    <location>
        <begin position="25"/>
        <end position="449"/>
    </location>
</feature>
<dbReference type="Gene3D" id="3.90.1300.10">
    <property type="entry name" value="Amidase signature (AS) domain"/>
    <property type="match status" value="1"/>
</dbReference>
<dbReference type="SUPFAM" id="SSF75304">
    <property type="entry name" value="Amidase signature (AS) enzymes"/>
    <property type="match status" value="1"/>
</dbReference>
<accession>A0A7W9KM28</accession>
<dbReference type="EC" id="3.5.1.4" evidence="4"/>
<dbReference type="PROSITE" id="PS00571">
    <property type="entry name" value="AMIDASES"/>
    <property type="match status" value="1"/>
</dbReference>
<dbReference type="AlphaFoldDB" id="A0A7W9KM28"/>
<dbReference type="InterPro" id="IPR000120">
    <property type="entry name" value="Amidase"/>
</dbReference>
<dbReference type="GO" id="GO:0004040">
    <property type="term" value="F:amidase activity"/>
    <property type="evidence" value="ECO:0007669"/>
    <property type="project" value="UniProtKB-EC"/>
</dbReference>
<proteinExistence type="inferred from homology"/>
<dbReference type="PANTHER" id="PTHR11895">
    <property type="entry name" value="TRANSAMIDASE"/>
    <property type="match status" value="1"/>
</dbReference>
<protein>
    <submittedName>
        <fullName evidence="4">Amidase</fullName>
        <ecNumber evidence="4">3.5.1.4</ecNumber>
    </submittedName>
</protein>
<dbReference type="Pfam" id="PF01425">
    <property type="entry name" value="Amidase"/>
    <property type="match status" value="1"/>
</dbReference>
<evidence type="ECO:0000256" key="1">
    <source>
        <dbReference type="ARBA" id="ARBA00009199"/>
    </source>
</evidence>
<dbReference type="InterPro" id="IPR023631">
    <property type="entry name" value="Amidase_dom"/>
</dbReference>
<gene>
    <name evidence="4" type="ORF">BJ998_006260</name>
</gene>
<evidence type="ECO:0000256" key="2">
    <source>
        <dbReference type="SAM" id="MobiDB-lite"/>
    </source>
</evidence>
<dbReference type="Proteomes" id="UP000585638">
    <property type="component" value="Unassembled WGS sequence"/>
</dbReference>